<dbReference type="Gene3D" id="1.20.1660.10">
    <property type="entry name" value="Hypothetical protein (EF3068)"/>
    <property type="match status" value="1"/>
</dbReference>
<dbReference type="PANTHER" id="PTHR34070">
    <property type="entry name" value="ARMADILLO-TYPE FOLD"/>
    <property type="match status" value="1"/>
</dbReference>
<reference evidence="2 3" key="1">
    <citation type="submission" date="2018-06" db="EMBL/GenBank/DDBJ databases">
        <title>Freshwater and sediment microbial communities from various areas in North America, analyzing microbe dynamics in response to fracking.</title>
        <authorList>
            <person name="Lamendella R."/>
        </authorList>
    </citation>
    <scope>NUCLEOTIDE SEQUENCE [LARGE SCALE GENOMIC DNA]</scope>
    <source>
        <strain evidence="2 3">14_TX</strain>
    </source>
</reference>
<dbReference type="EMBL" id="QNSF01000004">
    <property type="protein sequence ID" value="RBP94670.1"/>
    <property type="molecule type" value="Genomic_DNA"/>
</dbReference>
<feature type="region of interest" description="Disordered" evidence="1">
    <location>
        <begin position="1"/>
        <end position="33"/>
    </location>
</feature>
<sequence length="260" mass="30094">MSPNSGLLRTGKGENGESESEPGTRIGEHNPQIDAKRSVQMDIRLLIKLFEENRDIEKAIPMQSYLKDQFPFLGIKAPERRALLKEFFNETGLLKQDFNPDFVEALWDLKEREYQAAALDYIGKFTRKLDKSHLLLVEKLITTKSWWDTVDMLAAHAVGAIAANNPEVIPEKIEGWATSENMWLCRTAILFQLKYKIRTDEDLLYRYILQNNDSKEFFIQKAIGWALREYSKTNPDSVKRFIESNTLARLSIREGSKYID</sequence>
<accession>A0A366JZ33</accession>
<organism evidence="2 3">
    <name type="scientific">Cytobacillus firmus</name>
    <name type="common">Bacillus firmus</name>
    <dbReference type="NCBI Taxonomy" id="1399"/>
    <lineage>
        <taxon>Bacteria</taxon>
        <taxon>Bacillati</taxon>
        <taxon>Bacillota</taxon>
        <taxon>Bacilli</taxon>
        <taxon>Bacillales</taxon>
        <taxon>Bacillaceae</taxon>
        <taxon>Cytobacillus</taxon>
    </lineage>
</organism>
<proteinExistence type="predicted"/>
<dbReference type="Proteomes" id="UP000252731">
    <property type="component" value="Unassembled WGS sequence"/>
</dbReference>
<dbReference type="InterPro" id="IPR014825">
    <property type="entry name" value="DNA_alkylation"/>
</dbReference>
<evidence type="ECO:0000313" key="3">
    <source>
        <dbReference type="Proteomes" id="UP000252731"/>
    </source>
</evidence>
<dbReference type="STRING" id="1399.VL14_09245"/>
<dbReference type="InterPro" id="IPR016024">
    <property type="entry name" value="ARM-type_fold"/>
</dbReference>
<keyword evidence="3" id="KW-1185">Reference proteome</keyword>
<dbReference type="Gene3D" id="1.25.40.290">
    <property type="entry name" value="ARM repeat domains"/>
    <property type="match status" value="1"/>
</dbReference>
<comment type="caution">
    <text evidence="2">The sequence shown here is derived from an EMBL/GenBank/DDBJ whole genome shotgun (WGS) entry which is preliminary data.</text>
</comment>
<dbReference type="Pfam" id="PF08713">
    <property type="entry name" value="DNA_alkylation"/>
    <property type="match status" value="1"/>
</dbReference>
<dbReference type="SUPFAM" id="SSF48371">
    <property type="entry name" value="ARM repeat"/>
    <property type="match status" value="1"/>
</dbReference>
<protein>
    <submittedName>
        <fullName evidence="2">DNA-7-methylguanine glycosylase</fullName>
    </submittedName>
</protein>
<name>A0A366JZ33_CYTFI</name>
<gene>
    <name evidence="2" type="ORF">DFO70_104311</name>
</gene>
<evidence type="ECO:0000256" key="1">
    <source>
        <dbReference type="SAM" id="MobiDB-lite"/>
    </source>
</evidence>
<evidence type="ECO:0000313" key="2">
    <source>
        <dbReference type="EMBL" id="RBP94670.1"/>
    </source>
</evidence>
<dbReference type="AlphaFoldDB" id="A0A366JZ33"/>
<dbReference type="CDD" id="cd07064">
    <property type="entry name" value="AlkD_like_1"/>
    <property type="match status" value="1"/>
</dbReference>
<dbReference type="PANTHER" id="PTHR34070:SF1">
    <property type="entry name" value="DNA ALKYLATION REPAIR PROTEIN"/>
    <property type="match status" value="1"/>
</dbReference>